<evidence type="ECO:0000256" key="2">
    <source>
        <dbReference type="ARBA" id="ARBA00022803"/>
    </source>
</evidence>
<dbReference type="InterPro" id="IPR027417">
    <property type="entry name" value="P-loop_NTPase"/>
</dbReference>
<dbReference type="PRINTS" id="PR00381">
    <property type="entry name" value="KINESINLIGHT"/>
</dbReference>
<dbReference type="SUPFAM" id="SSF52540">
    <property type="entry name" value="P-loop containing nucleoside triphosphate hydrolases"/>
    <property type="match status" value="1"/>
</dbReference>
<proteinExistence type="predicted"/>
<dbReference type="Proteomes" id="UP000604475">
    <property type="component" value="Unassembled WGS sequence"/>
</dbReference>
<keyword evidence="2 3" id="KW-0802">TPR repeat</keyword>
<dbReference type="NCBIfam" id="NF040586">
    <property type="entry name" value="FxSxx_TPR"/>
    <property type="match status" value="1"/>
</dbReference>
<feature type="repeat" description="TPR" evidence="3">
    <location>
        <begin position="783"/>
        <end position="816"/>
    </location>
</feature>
<comment type="caution">
    <text evidence="6">The sequence shown here is derived from an EMBL/GenBank/DDBJ whole genome shotgun (WGS) entry which is preliminary data.</text>
</comment>
<dbReference type="Pfam" id="PF13374">
    <property type="entry name" value="TPR_10"/>
    <property type="match status" value="4"/>
</dbReference>
<evidence type="ECO:0000313" key="6">
    <source>
        <dbReference type="EMBL" id="MBL7627941.1"/>
    </source>
</evidence>
<evidence type="ECO:0000256" key="3">
    <source>
        <dbReference type="PROSITE-ProRule" id="PRU00339"/>
    </source>
</evidence>
<dbReference type="RefSeq" id="WP_203000249.1">
    <property type="nucleotide sequence ID" value="NZ_JADWYU010000133.1"/>
</dbReference>
<evidence type="ECO:0000256" key="1">
    <source>
        <dbReference type="ARBA" id="ARBA00022737"/>
    </source>
</evidence>
<feature type="domain" description="Effector-associated" evidence="5">
    <location>
        <begin position="5"/>
        <end position="89"/>
    </location>
</feature>
<gene>
    <name evidence="6" type="ORF">I7412_12295</name>
</gene>
<dbReference type="SUPFAM" id="SSF48452">
    <property type="entry name" value="TPR-like"/>
    <property type="match status" value="4"/>
</dbReference>
<dbReference type="EMBL" id="JAEACQ010000165">
    <property type="protein sequence ID" value="MBL7627941.1"/>
    <property type="molecule type" value="Genomic_DNA"/>
</dbReference>
<dbReference type="Pfam" id="PF00931">
    <property type="entry name" value="NB-ARC"/>
    <property type="match status" value="1"/>
</dbReference>
<evidence type="ECO:0000313" key="7">
    <source>
        <dbReference type="Proteomes" id="UP000604475"/>
    </source>
</evidence>
<sequence>MADGLSAAEVLAFAEMYPDALPAGGLLASVGWRRRSQPGWANGLSAVDWWWEVSRLLAAGKVRSGRLLLLEAARREFPANPIFAAAAEDEGRPGPAVWNVPPRLARFVGREDQLSELAGKLAAGSVVSVVALAGMGGVGKTALAVEYAWRHGEAFDVVWWVSAEQVDQVPEQLGALGEALGLAVGAEPAAVVAELRRRGRRWLLVFDNAEELAAVAPFRPADGRGRVLVTSRRAGWDGLGATVEVPTLARSESVALLAGRGVSVDPQVADRVAGLLGDLALAVEQAAAFCAQTRTPLAEFADLLAVRLDDVIGLGEVAERAGETVATLWDLSTERLATVSPAAVELLELLALCAPEPVPLDLFEGRANLLGGGPLSVAAGDRVGWLEAVGALVGYSLAGRDASTVVVHRLVAAATRRRTGQARQAQALAVLLGLLRADLPGEIKNTPENWPRWGMLLPHVRAVVARVDDPAGTAASAGSEPAAAAGDLSWLCDRTATYLQVHGQAGEALPLFQRALAIDEAVYGPDHPEVTAGLSNLAGALRDLGRAGEALPLVRRALAIDEAVYGPDHPEVASHLNNLAVALRTLGRAGEALPLAQRALAIDEAVYGPDHPVIATALNNLAVALRTLGRAGEALPLAQRALAIDEAVYGPDHPEVAAGLNNLAGALRTLGQVGEALPLFRRALAIAEAVYGPDHPVIATALNNLAVALQDLGRAAEALPLAQRALAIAEAVYGPDHPEVAAGLNNLAGALRTLGRVGQALPLAQRALAIAEAVYGPDHPVIATALNNLAAVLKDLGRAGEALPLFRRALAIDEAVYGPDHPEVAAGLNSLAAVLQDLGRGAEALPLARRALAIDETVYGPDHPEVASRLNNLAGALRTLGRVGEALPLAQRALAVAEAVYGPDHPNCQMIRGNLAACDAAATGGSEL</sequence>
<dbReference type="InterPro" id="IPR011990">
    <property type="entry name" value="TPR-like_helical_dom_sf"/>
</dbReference>
<name>A0A937RL62_9ACTN</name>
<dbReference type="GO" id="GO:0043531">
    <property type="term" value="F:ADP binding"/>
    <property type="evidence" value="ECO:0007669"/>
    <property type="project" value="InterPro"/>
</dbReference>
<dbReference type="Pfam" id="PF13424">
    <property type="entry name" value="TPR_12"/>
    <property type="match status" value="3"/>
</dbReference>
<dbReference type="Pfam" id="PF19955">
    <property type="entry name" value="EAD1"/>
    <property type="match status" value="1"/>
</dbReference>
<evidence type="ECO:0000259" key="4">
    <source>
        <dbReference type="Pfam" id="PF00931"/>
    </source>
</evidence>
<dbReference type="InterPro" id="IPR002182">
    <property type="entry name" value="NB-ARC"/>
</dbReference>
<dbReference type="PANTHER" id="PTHR45641">
    <property type="entry name" value="TETRATRICOPEPTIDE REPEAT PROTEIN (AFU_ORTHOLOGUE AFUA_6G03870)"/>
    <property type="match status" value="1"/>
</dbReference>
<protein>
    <submittedName>
        <fullName evidence="6">Tetratricopeptide repeat protein</fullName>
    </submittedName>
</protein>
<reference evidence="6" key="1">
    <citation type="submission" date="2020-12" db="EMBL/GenBank/DDBJ databases">
        <title>Genomic characterization of non-nitrogen-fixing Frankia strains.</title>
        <authorList>
            <person name="Carlos-Shanley C."/>
            <person name="Guerra T."/>
            <person name="Hahn D."/>
        </authorList>
    </citation>
    <scope>NUCLEOTIDE SEQUENCE</scope>
    <source>
        <strain evidence="6">CN6</strain>
    </source>
</reference>
<keyword evidence="1" id="KW-0677">Repeat</keyword>
<organism evidence="6 7">
    <name type="scientific">Frankia nepalensis</name>
    <dbReference type="NCBI Taxonomy" id="1836974"/>
    <lineage>
        <taxon>Bacteria</taxon>
        <taxon>Bacillati</taxon>
        <taxon>Actinomycetota</taxon>
        <taxon>Actinomycetes</taxon>
        <taxon>Frankiales</taxon>
        <taxon>Frankiaceae</taxon>
        <taxon>Frankia</taxon>
    </lineage>
</organism>
<dbReference type="Gene3D" id="3.40.50.300">
    <property type="entry name" value="P-loop containing nucleotide triphosphate hydrolases"/>
    <property type="match status" value="1"/>
</dbReference>
<dbReference type="InterPro" id="IPR019734">
    <property type="entry name" value="TPR_rpt"/>
</dbReference>
<accession>A0A937RL62</accession>
<dbReference type="AlphaFoldDB" id="A0A937RL62"/>
<dbReference type="Gene3D" id="1.25.40.10">
    <property type="entry name" value="Tetratricopeptide repeat domain"/>
    <property type="match status" value="4"/>
</dbReference>
<dbReference type="SMART" id="SM00028">
    <property type="entry name" value="TPR"/>
    <property type="match status" value="10"/>
</dbReference>
<keyword evidence="7" id="KW-1185">Reference proteome</keyword>
<dbReference type="PROSITE" id="PS50005">
    <property type="entry name" value="TPR"/>
    <property type="match status" value="1"/>
</dbReference>
<dbReference type="PANTHER" id="PTHR45641:SF19">
    <property type="entry name" value="NEPHROCYSTIN-3"/>
    <property type="match status" value="1"/>
</dbReference>
<feature type="domain" description="NB-ARC" evidence="4">
    <location>
        <begin position="111"/>
        <end position="234"/>
    </location>
</feature>
<dbReference type="InterPro" id="IPR045430">
    <property type="entry name" value="EAD1"/>
</dbReference>
<evidence type="ECO:0000259" key="5">
    <source>
        <dbReference type="Pfam" id="PF19955"/>
    </source>
</evidence>